<dbReference type="Pfam" id="PF00005">
    <property type="entry name" value="ABC_tran"/>
    <property type="match status" value="1"/>
</dbReference>
<keyword evidence="7" id="KW-1133">Transmembrane helix</keyword>
<dbReference type="Proteomes" id="UP000683360">
    <property type="component" value="Unassembled WGS sequence"/>
</dbReference>
<dbReference type="SUPFAM" id="SSF52540">
    <property type="entry name" value="P-loop containing nucleoside triphosphate hydrolases"/>
    <property type="match status" value="1"/>
</dbReference>
<dbReference type="GO" id="GO:0005524">
    <property type="term" value="F:ATP binding"/>
    <property type="evidence" value="ECO:0007669"/>
    <property type="project" value="UniProtKB-KW"/>
</dbReference>
<evidence type="ECO:0000313" key="11">
    <source>
        <dbReference type="EMBL" id="CAG2197035.1"/>
    </source>
</evidence>
<evidence type="ECO:0000256" key="4">
    <source>
        <dbReference type="ARBA" id="ARBA00022692"/>
    </source>
</evidence>
<keyword evidence="2" id="KW-0813">Transport</keyword>
<dbReference type="Gene3D" id="3.40.50.300">
    <property type="entry name" value="P-loop containing nucleotide triphosphate hydrolases"/>
    <property type="match status" value="1"/>
</dbReference>
<dbReference type="PANTHER" id="PTHR24223">
    <property type="entry name" value="ATP-BINDING CASSETTE SUB-FAMILY C"/>
    <property type="match status" value="1"/>
</dbReference>
<dbReference type="GO" id="GO:0042626">
    <property type="term" value="F:ATPase-coupled transmembrane transporter activity"/>
    <property type="evidence" value="ECO:0007669"/>
    <property type="project" value="TreeGrafter"/>
</dbReference>
<evidence type="ECO:0000256" key="6">
    <source>
        <dbReference type="ARBA" id="ARBA00022840"/>
    </source>
</evidence>
<evidence type="ECO:0000256" key="9">
    <source>
        <dbReference type="ARBA" id="ARBA00023180"/>
    </source>
</evidence>
<evidence type="ECO:0000259" key="10">
    <source>
        <dbReference type="Pfam" id="PF00005"/>
    </source>
</evidence>
<dbReference type="InterPro" id="IPR050173">
    <property type="entry name" value="ABC_transporter_C-like"/>
</dbReference>
<organism evidence="11 12">
    <name type="scientific">Mytilus edulis</name>
    <name type="common">Blue mussel</name>
    <dbReference type="NCBI Taxonomy" id="6550"/>
    <lineage>
        <taxon>Eukaryota</taxon>
        <taxon>Metazoa</taxon>
        <taxon>Spiralia</taxon>
        <taxon>Lophotrochozoa</taxon>
        <taxon>Mollusca</taxon>
        <taxon>Bivalvia</taxon>
        <taxon>Autobranchia</taxon>
        <taxon>Pteriomorphia</taxon>
        <taxon>Mytilida</taxon>
        <taxon>Mytiloidea</taxon>
        <taxon>Mytilidae</taxon>
        <taxon>Mytilinae</taxon>
        <taxon>Mytilus</taxon>
    </lineage>
</organism>
<accession>A0A8S3QQ54</accession>
<dbReference type="EMBL" id="CAJPWZ010000604">
    <property type="protein sequence ID" value="CAG2197035.1"/>
    <property type="molecule type" value="Genomic_DNA"/>
</dbReference>
<protein>
    <submittedName>
        <fullName evidence="11">ABCC5</fullName>
    </submittedName>
</protein>
<evidence type="ECO:0000313" key="12">
    <source>
        <dbReference type="Proteomes" id="UP000683360"/>
    </source>
</evidence>
<evidence type="ECO:0000256" key="7">
    <source>
        <dbReference type="ARBA" id="ARBA00022989"/>
    </source>
</evidence>
<reference evidence="11" key="1">
    <citation type="submission" date="2021-03" db="EMBL/GenBank/DDBJ databases">
        <authorList>
            <person name="Bekaert M."/>
        </authorList>
    </citation>
    <scope>NUCLEOTIDE SEQUENCE</scope>
</reference>
<sequence length="255" mass="28304">MRWVGVRLDLSSSMITVATALALVITKGSVAPALAGLSLTMCIKNLEIEPQTFNTTPSDNWPNEGRIIFSKVEMKYRDNMKPVLRNISFDLHPQMKIGIVGRTGAGKSSLAAALFRLVQLSEGHIYIDGVDVSQIALKVLRSRLSTIPQDPVLFAGTLRYNLDPFGKHPDSELWSSLENVHLKEKVQQFDQDLDYQIEENGENFSVGERQLICLARAILRKNKVIESGTPQDLLTDPHSFFNAMIAAQTVKTPSP</sequence>
<keyword evidence="4" id="KW-0812">Transmembrane</keyword>
<evidence type="ECO:0000256" key="8">
    <source>
        <dbReference type="ARBA" id="ARBA00023136"/>
    </source>
</evidence>
<feature type="domain" description="ABC transporter" evidence="10">
    <location>
        <begin position="84"/>
        <end position="225"/>
    </location>
</feature>
<comment type="caution">
    <text evidence="11">The sequence shown here is derived from an EMBL/GenBank/DDBJ whole genome shotgun (WGS) entry which is preliminary data.</text>
</comment>
<dbReference type="GO" id="GO:0016887">
    <property type="term" value="F:ATP hydrolysis activity"/>
    <property type="evidence" value="ECO:0007669"/>
    <property type="project" value="InterPro"/>
</dbReference>
<keyword evidence="5" id="KW-0547">Nucleotide-binding</keyword>
<dbReference type="OrthoDB" id="6500128at2759"/>
<dbReference type="AlphaFoldDB" id="A0A8S3QQ54"/>
<dbReference type="GO" id="GO:0005886">
    <property type="term" value="C:plasma membrane"/>
    <property type="evidence" value="ECO:0007669"/>
    <property type="project" value="UniProtKB-SubCell"/>
</dbReference>
<evidence type="ECO:0000256" key="2">
    <source>
        <dbReference type="ARBA" id="ARBA00022448"/>
    </source>
</evidence>
<evidence type="ECO:0000256" key="5">
    <source>
        <dbReference type="ARBA" id="ARBA00022741"/>
    </source>
</evidence>
<comment type="subcellular location">
    <subcellularLocation>
        <location evidence="1">Cell membrane</location>
        <topology evidence="1">Multi-pass membrane protein</topology>
    </subcellularLocation>
</comment>
<keyword evidence="8" id="KW-0472">Membrane</keyword>
<evidence type="ECO:0000256" key="1">
    <source>
        <dbReference type="ARBA" id="ARBA00004651"/>
    </source>
</evidence>
<keyword evidence="12" id="KW-1185">Reference proteome</keyword>
<keyword evidence="9" id="KW-0325">Glycoprotein</keyword>
<evidence type="ECO:0000256" key="3">
    <source>
        <dbReference type="ARBA" id="ARBA00022475"/>
    </source>
</evidence>
<dbReference type="InterPro" id="IPR027417">
    <property type="entry name" value="P-loop_NTPase"/>
</dbReference>
<keyword evidence="6" id="KW-0067">ATP-binding</keyword>
<dbReference type="FunFam" id="3.40.50.300:FF:002145">
    <property type="entry name" value="ABC transporter (MsbA subfamily)"/>
    <property type="match status" value="1"/>
</dbReference>
<proteinExistence type="predicted"/>
<dbReference type="CDD" id="cd03244">
    <property type="entry name" value="ABCC_MRP_domain2"/>
    <property type="match status" value="1"/>
</dbReference>
<dbReference type="InterPro" id="IPR003439">
    <property type="entry name" value="ABC_transporter-like_ATP-bd"/>
</dbReference>
<name>A0A8S3QQ54_MYTED</name>
<gene>
    <name evidence="11" type="ORF">MEDL_11873</name>
</gene>
<keyword evidence="3" id="KW-1003">Cell membrane</keyword>